<dbReference type="InterPro" id="IPR009956">
    <property type="entry name" value="Post-segregation_anti-tox_CcdA"/>
</dbReference>
<dbReference type="STRING" id="1265313.HRUBRA_01347"/>
<evidence type="ECO:0000313" key="3">
    <source>
        <dbReference type="EMBL" id="KGE04123.1"/>
    </source>
</evidence>
<evidence type="ECO:0000313" key="4">
    <source>
        <dbReference type="Proteomes" id="UP000029640"/>
    </source>
</evidence>
<dbReference type="EMBL" id="AUVB01000038">
    <property type="protein sequence ID" value="KGE04123.1"/>
    <property type="molecule type" value="Genomic_DNA"/>
</dbReference>
<keyword evidence="1" id="KW-1277">Toxin-antitoxin system</keyword>
<dbReference type="Proteomes" id="UP000029640">
    <property type="component" value="Unassembled WGS sequence"/>
</dbReference>
<accession>A0A095VSU5</accession>
<name>A0A095VSU5_9GAMM</name>
<sequence>MQSIDAAKPQYKPTGSGNKLCRSAEAVKRSRREQWLEDNADALAGSNVYVEAHGLPLARYRIC</sequence>
<dbReference type="AlphaFoldDB" id="A0A095VSU5"/>
<evidence type="ECO:0000256" key="2">
    <source>
        <dbReference type="SAM" id="MobiDB-lite"/>
    </source>
</evidence>
<proteinExistence type="predicted"/>
<feature type="region of interest" description="Disordered" evidence="2">
    <location>
        <begin position="1"/>
        <end position="23"/>
    </location>
</feature>
<dbReference type="HOGENOM" id="CLU_2879669_0_0_6"/>
<keyword evidence="4" id="KW-1185">Reference proteome</keyword>
<evidence type="ECO:0000256" key="1">
    <source>
        <dbReference type="ARBA" id="ARBA00022649"/>
    </source>
</evidence>
<dbReference type="PATRIC" id="fig|1265313.6.peg.1331"/>
<organism evidence="3 4">
    <name type="scientific">Pseudohaliea rubra DSM 19751</name>
    <dbReference type="NCBI Taxonomy" id="1265313"/>
    <lineage>
        <taxon>Bacteria</taxon>
        <taxon>Pseudomonadati</taxon>
        <taxon>Pseudomonadota</taxon>
        <taxon>Gammaproteobacteria</taxon>
        <taxon>Cellvibrionales</taxon>
        <taxon>Halieaceae</taxon>
        <taxon>Pseudohaliea</taxon>
    </lineage>
</organism>
<evidence type="ECO:0008006" key="5">
    <source>
        <dbReference type="Google" id="ProtNLM"/>
    </source>
</evidence>
<dbReference type="OrthoDB" id="7219749at2"/>
<gene>
    <name evidence="3" type="ORF">HRUBRA_01347</name>
</gene>
<reference evidence="3 4" key="1">
    <citation type="journal article" date="2014" name="Genome Announc.">
        <title>Genome Sequence of Gammaproteobacterial Pseudohaliea rubra Type Strain DSM 19751, Isolated from Coastal Seawater of the Mediterranean Sea.</title>
        <authorList>
            <person name="Spring S."/>
            <person name="Fiebig A."/>
            <person name="Riedel T."/>
            <person name="Goker M."/>
            <person name="Klenk H.P."/>
        </authorList>
    </citation>
    <scope>NUCLEOTIDE SEQUENCE [LARGE SCALE GENOMIC DNA]</scope>
    <source>
        <strain evidence="3 4">DSM 19751</strain>
    </source>
</reference>
<protein>
    <recommendedName>
        <fullName evidence="5">Post-segregation antitoxin CcdA</fullName>
    </recommendedName>
</protein>
<dbReference type="Pfam" id="PF07362">
    <property type="entry name" value="CcdA"/>
    <property type="match status" value="1"/>
</dbReference>
<comment type="caution">
    <text evidence="3">The sequence shown here is derived from an EMBL/GenBank/DDBJ whole genome shotgun (WGS) entry which is preliminary data.</text>
</comment>